<feature type="compositionally biased region" description="Acidic residues" evidence="1">
    <location>
        <begin position="115"/>
        <end position="124"/>
    </location>
</feature>
<dbReference type="Proteomes" id="UP000319257">
    <property type="component" value="Unassembled WGS sequence"/>
</dbReference>
<evidence type="ECO:0000313" key="3">
    <source>
        <dbReference type="Proteomes" id="UP000319257"/>
    </source>
</evidence>
<feature type="compositionally biased region" description="Acidic residues" evidence="1">
    <location>
        <begin position="235"/>
        <end position="245"/>
    </location>
</feature>
<dbReference type="EMBL" id="SKBQ01000074">
    <property type="protein sequence ID" value="TPX08743.1"/>
    <property type="molecule type" value="Genomic_DNA"/>
</dbReference>
<comment type="caution">
    <text evidence="2">The sequence shown here is derived from an EMBL/GenBank/DDBJ whole genome shotgun (WGS) entry which is preliminary data.</text>
</comment>
<feature type="compositionally biased region" description="Basic and acidic residues" evidence="1">
    <location>
        <begin position="26"/>
        <end position="36"/>
    </location>
</feature>
<dbReference type="AlphaFoldDB" id="A0A507AM80"/>
<protein>
    <submittedName>
        <fullName evidence="2">Uncharacterized protein</fullName>
    </submittedName>
</protein>
<dbReference type="RefSeq" id="XP_030990454.1">
    <property type="nucleotide sequence ID" value="XM_031144809.1"/>
</dbReference>
<feature type="compositionally biased region" description="Pro residues" evidence="1">
    <location>
        <begin position="93"/>
        <end position="105"/>
    </location>
</feature>
<feature type="region of interest" description="Disordered" evidence="1">
    <location>
        <begin position="1"/>
        <end position="131"/>
    </location>
</feature>
<feature type="region of interest" description="Disordered" evidence="1">
    <location>
        <begin position="152"/>
        <end position="264"/>
    </location>
</feature>
<evidence type="ECO:0000256" key="1">
    <source>
        <dbReference type="SAM" id="MobiDB-lite"/>
    </source>
</evidence>
<dbReference type="OrthoDB" id="3439027at2759"/>
<feature type="compositionally biased region" description="Low complexity" evidence="1">
    <location>
        <begin position="246"/>
        <end position="259"/>
    </location>
</feature>
<feature type="compositionally biased region" description="Low complexity" evidence="1">
    <location>
        <begin position="198"/>
        <end position="207"/>
    </location>
</feature>
<feature type="compositionally biased region" description="Low complexity" evidence="1">
    <location>
        <begin position="80"/>
        <end position="92"/>
    </location>
</feature>
<name>A0A507AM80_9PEZI</name>
<reference evidence="2 3" key="1">
    <citation type="submission" date="2019-06" db="EMBL/GenBank/DDBJ databases">
        <title>Draft genome sequence of the filamentous fungus Phialemoniopsis curvata isolated from diesel fuel.</title>
        <authorList>
            <person name="Varaljay V.A."/>
            <person name="Lyon W.J."/>
            <person name="Crouch A.L."/>
            <person name="Drake C.E."/>
            <person name="Hollomon J.M."/>
            <person name="Nadeau L.J."/>
            <person name="Nunn H.S."/>
            <person name="Stevenson B.S."/>
            <person name="Bojanowski C.L."/>
            <person name="Crookes-Goodson W.J."/>
        </authorList>
    </citation>
    <scope>NUCLEOTIDE SEQUENCE [LARGE SCALE GENOMIC DNA]</scope>
    <source>
        <strain evidence="2 3">D216</strain>
    </source>
</reference>
<feature type="compositionally biased region" description="Acidic residues" evidence="1">
    <location>
        <begin position="56"/>
        <end position="70"/>
    </location>
</feature>
<proteinExistence type="predicted"/>
<organism evidence="2 3">
    <name type="scientific">Thyridium curvatum</name>
    <dbReference type="NCBI Taxonomy" id="1093900"/>
    <lineage>
        <taxon>Eukaryota</taxon>
        <taxon>Fungi</taxon>
        <taxon>Dikarya</taxon>
        <taxon>Ascomycota</taxon>
        <taxon>Pezizomycotina</taxon>
        <taxon>Sordariomycetes</taxon>
        <taxon>Sordariomycetidae</taxon>
        <taxon>Thyridiales</taxon>
        <taxon>Thyridiaceae</taxon>
        <taxon>Thyridium</taxon>
    </lineage>
</organism>
<evidence type="ECO:0000313" key="2">
    <source>
        <dbReference type="EMBL" id="TPX08743.1"/>
    </source>
</evidence>
<dbReference type="GeneID" id="41977252"/>
<sequence length="277" mass="30178">MPTPTPGSRSRRDSWPPTQVHIGSTMDHDNINKDEPDLALIDDDPLTYFLTPAPAMEDEDMMDLDMDAGIEDPKNQTEIVRSVSPSSLGGLSRPPPRPPTPPRSPPCRLSPDPDSTTDDDDDGEEYIRLGTSYRLPLNLPFSLREFTGLRKKASAGKTSRPTLLSPNSFPGPGSSSSSSMPPSNSYASSRGRSAVRFGSGPPGSRRSVGLRERTQSLPTRQSPRAWREPSPDVWSIEEEAEDDVEMGTAEGGTQAATEAPVTKPKKRVRFVLPVQEI</sequence>
<dbReference type="InParanoid" id="A0A507AM80"/>
<gene>
    <name evidence="2" type="ORF">E0L32_009805</name>
</gene>
<keyword evidence="3" id="KW-1185">Reference proteome</keyword>
<feature type="compositionally biased region" description="Low complexity" evidence="1">
    <location>
        <begin position="165"/>
        <end position="189"/>
    </location>
</feature>
<accession>A0A507AM80</accession>